<name>A0ABU1BGL7_PSEHA</name>
<evidence type="ECO:0000313" key="2">
    <source>
        <dbReference type="EMBL" id="MDQ9093623.1"/>
    </source>
</evidence>
<comment type="caution">
    <text evidence="2">The sequence shown here is derived from an EMBL/GenBank/DDBJ whole genome shotgun (WGS) entry which is preliminary data.</text>
</comment>
<proteinExistence type="predicted"/>
<reference evidence="2 3" key="1">
    <citation type="submission" date="2023-08" db="EMBL/GenBank/DDBJ databases">
        <title>Pseudoalteromonas haloplanktis LL1 genome.</title>
        <authorList>
            <person name="Wu S."/>
        </authorList>
    </citation>
    <scope>NUCLEOTIDE SEQUENCE [LARGE SCALE GENOMIC DNA]</scope>
    <source>
        <strain evidence="2 3">LL1</strain>
    </source>
</reference>
<dbReference type="Proteomes" id="UP001226574">
    <property type="component" value="Unassembled WGS sequence"/>
</dbReference>
<organism evidence="2 3">
    <name type="scientific">Pseudoalteromonas haloplanktis</name>
    <name type="common">Alteromonas haloplanktis</name>
    <dbReference type="NCBI Taxonomy" id="228"/>
    <lineage>
        <taxon>Bacteria</taxon>
        <taxon>Pseudomonadati</taxon>
        <taxon>Pseudomonadota</taxon>
        <taxon>Gammaproteobacteria</taxon>
        <taxon>Alteromonadales</taxon>
        <taxon>Pseudoalteromonadaceae</taxon>
        <taxon>Pseudoalteromonas</taxon>
    </lineage>
</organism>
<feature type="transmembrane region" description="Helical" evidence="1">
    <location>
        <begin position="21"/>
        <end position="46"/>
    </location>
</feature>
<keyword evidence="1" id="KW-1133">Transmembrane helix</keyword>
<feature type="transmembrane region" description="Helical" evidence="1">
    <location>
        <begin position="66"/>
        <end position="96"/>
    </location>
</feature>
<protein>
    <submittedName>
        <fullName evidence="2">Uncharacterized protein</fullName>
    </submittedName>
</protein>
<keyword evidence="1" id="KW-0472">Membrane</keyword>
<dbReference type="EMBL" id="JAVIFY010000018">
    <property type="protein sequence ID" value="MDQ9093623.1"/>
    <property type="molecule type" value="Genomic_DNA"/>
</dbReference>
<evidence type="ECO:0000256" key="1">
    <source>
        <dbReference type="SAM" id="Phobius"/>
    </source>
</evidence>
<gene>
    <name evidence="2" type="ORF">RC083_18805</name>
</gene>
<accession>A0ABU1BGL7</accession>
<evidence type="ECO:0000313" key="3">
    <source>
        <dbReference type="Proteomes" id="UP001226574"/>
    </source>
</evidence>
<keyword evidence="3" id="KW-1185">Reference proteome</keyword>
<sequence>MTPLEKLAEKNKKYEEIKKKEWLEVLAHVPLTLISLVAYISIFVFFSTDSYDSGELNLWGMSKQVWFFAMVLSAGTGAICFIGSISYILWILLITWHLKTKVLIFKLFVTSFILLSISLMFFLLGKYFDWLIHHNSFSISKFMRFGFEKTPFPIEMAINFIIVCVTMFLLQISMFVASIPFKAKRHAGEITTYKQTRTDSL</sequence>
<dbReference type="RefSeq" id="WP_309039633.1">
    <property type="nucleotide sequence ID" value="NZ_JAVIFY010000018.1"/>
</dbReference>
<feature type="transmembrane region" description="Helical" evidence="1">
    <location>
        <begin position="103"/>
        <end position="124"/>
    </location>
</feature>
<keyword evidence="1" id="KW-0812">Transmembrane</keyword>
<feature type="transmembrane region" description="Helical" evidence="1">
    <location>
        <begin position="156"/>
        <end position="177"/>
    </location>
</feature>